<dbReference type="EMBL" id="CM017615">
    <property type="protein sequence ID" value="TYI24109.1"/>
    <property type="molecule type" value="Genomic_DNA"/>
</dbReference>
<dbReference type="Proteomes" id="UP000322667">
    <property type="component" value="Chromosome A06"/>
</dbReference>
<name>A0A5D2Q713_GOSTO</name>
<dbReference type="AlphaFoldDB" id="A0A5D2Q713"/>
<evidence type="ECO:0000313" key="2">
    <source>
        <dbReference type="Proteomes" id="UP000322667"/>
    </source>
</evidence>
<organism evidence="1 2">
    <name type="scientific">Gossypium tomentosum</name>
    <name type="common">Hawaiian cotton</name>
    <name type="synonym">Gossypium sandvicense</name>
    <dbReference type="NCBI Taxonomy" id="34277"/>
    <lineage>
        <taxon>Eukaryota</taxon>
        <taxon>Viridiplantae</taxon>
        <taxon>Streptophyta</taxon>
        <taxon>Embryophyta</taxon>
        <taxon>Tracheophyta</taxon>
        <taxon>Spermatophyta</taxon>
        <taxon>Magnoliopsida</taxon>
        <taxon>eudicotyledons</taxon>
        <taxon>Gunneridae</taxon>
        <taxon>Pentapetalae</taxon>
        <taxon>rosids</taxon>
        <taxon>malvids</taxon>
        <taxon>Malvales</taxon>
        <taxon>Malvaceae</taxon>
        <taxon>Malvoideae</taxon>
        <taxon>Gossypium</taxon>
    </lineage>
</organism>
<reference evidence="1 2" key="1">
    <citation type="submission" date="2019-07" db="EMBL/GenBank/DDBJ databases">
        <title>WGS assembly of Gossypium tomentosum.</title>
        <authorList>
            <person name="Chen Z.J."/>
            <person name="Sreedasyam A."/>
            <person name="Ando A."/>
            <person name="Song Q."/>
            <person name="De L."/>
            <person name="Hulse-Kemp A."/>
            <person name="Ding M."/>
            <person name="Ye W."/>
            <person name="Kirkbride R."/>
            <person name="Jenkins J."/>
            <person name="Plott C."/>
            <person name="Lovell J."/>
            <person name="Lin Y.-M."/>
            <person name="Vaughn R."/>
            <person name="Liu B."/>
            <person name="Li W."/>
            <person name="Simpson S."/>
            <person name="Scheffler B."/>
            <person name="Saski C."/>
            <person name="Grover C."/>
            <person name="Hu G."/>
            <person name="Conover J."/>
            <person name="Carlson J."/>
            <person name="Shu S."/>
            <person name="Boston L."/>
            <person name="Williams M."/>
            <person name="Peterson D."/>
            <person name="Mcgee K."/>
            <person name="Jones D."/>
            <person name="Wendel J."/>
            <person name="Stelly D."/>
            <person name="Grimwood J."/>
            <person name="Schmutz J."/>
        </authorList>
    </citation>
    <scope>NUCLEOTIDE SEQUENCE [LARGE SCALE GENOMIC DNA]</scope>
    <source>
        <strain evidence="1">7179.01</strain>
    </source>
</reference>
<evidence type="ECO:0000313" key="1">
    <source>
        <dbReference type="EMBL" id="TYI24109.1"/>
    </source>
</evidence>
<sequence>MWPDGPNLLSNLGTLGFSAPFSAAKERFQNSHSNHPKRRAFSNRAISVAPISAMTLVLNRAEIGARIKARVLAIILTNTCKRRKKSSRNETNIARNEIEICKKYCIRL</sequence>
<gene>
    <name evidence="1" type="ORF">ES332_A06G210800v1</name>
</gene>
<proteinExistence type="predicted"/>
<accession>A0A5D2Q713</accession>
<protein>
    <submittedName>
        <fullName evidence="1">Uncharacterized protein</fullName>
    </submittedName>
</protein>
<keyword evidence="2" id="KW-1185">Reference proteome</keyword>